<evidence type="ECO:0000256" key="1">
    <source>
        <dbReference type="ARBA" id="ARBA00022801"/>
    </source>
</evidence>
<dbReference type="GO" id="GO:0005829">
    <property type="term" value="C:cytosol"/>
    <property type="evidence" value="ECO:0007669"/>
    <property type="project" value="TreeGrafter"/>
</dbReference>
<dbReference type="PANTHER" id="PTHR11049:SF24">
    <property type="entry name" value="CYTOSOLIC ACYL COENZYME A THIOESTER HYDROLASE"/>
    <property type="match status" value="1"/>
</dbReference>
<dbReference type="CDD" id="cd03442">
    <property type="entry name" value="BFIT_BACH"/>
    <property type="match status" value="1"/>
</dbReference>
<organism evidence="3">
    <name type="scientific">marine metagenome</name>
    <dbReference type="NCBI Taxonomy" id="408172"/>
    <lineage>
        <taxon>unclassified sequences</taxon>
        <taxon>metagenomes</taxon>
        <taxon>ecological metagenomes</taxon>
    </lineage>
</organism>
<dbReference type="InterPro" id="IPR006683">
    <property type="entry name" value="Thioestr_dom"/>
</dbReference>
<dbReference type="Gene3D" id="3.10.129.10">
    <property type="entry name" value="Hotdog Thioesterase"/>
    <property type="match status" value="1"/>
</dbReference>
<dbReference type="PROSITE" id="PS51770">
    <property type="entry name" value="HOTDOG_ACOT"/>
    <property type="match status" value="1"/>
</dbReference>
<name>A0A381X6C3_9ZZZZ</name>
<dbReference type="EMBL" id="UINC01014077">
    <property type="protein sequence ID" value="SVA60299.1"/>
    <property type="molecule type" value="Genomic_DNA"/>
</dbReference>
<dbReference type="InterPro" id="IPR040170">
    <property type="entry name" value="Cytosol_ACT"/>
</dbReference>
<dbReference type="PANTHER" id="PTHR11049">
    <property type="entry name" value="ACYL COENZYME A THIOESTER HYDROLASE"/>
    <property type="match status" value="1"/>
</dbReference>
<dbReference type="GO" id="GO:0009062">
    <property type="term" value="P:fatty acid catabolic process"/>
    <property type="evidence" value="ECO:0007669"/>
    <property type="project" value="TreeGrafter"/>
</dbReference>
<accession>A0A381X6C3</accession>
<proteinExistence type="predicted"/>
<evidence type="ECO:0000313" key="3">
    <source>
        <dbReference type="EMBL" id="SVA60299.1"/>
    </source>
</evidence>
<evidence type="ECO:0000259" key="2">
    <source>
        <dbReference type="PROSITE" id="PS51770"/>
    </source>
</evidence>
<gene>
    <name evidence="3" type="ORF">METZ01_LOCUS113153</name>
</gene>
<protein>
    <recommendedName>
        <fullName evidence="2">HotDog ACOT-type domain-containing protein</fullName>
    </recommendedName>
</protein>
<sequence length="162" mass="17814">MANTGRDQRQMQESYVQMTQLVMPNDTNPYGTLSGGRLMHWIDIAGGISATRHSRQLVVTAAIDHIDFHAPIPEGYIVVLEALVTCSGRSSMEVKVDVAGEDPVTGKTSHTTTARLVYVAVENGVPVEVPDLIPTTPDEEATHERALYRRELRTEERGKAES</sequence>
<dbReference type="AlphaFoldDB" id="A0A381X6C3"/>
<feature type="domain" description="HotDog ACOT-type" evidence="2">
    <location>
        <begin position="12"/>
        <end position="124"/>
    </location>
</feature>
<keyword evidence="1" id="KW-0378">Hydrolase</keyword>
<reference evidence="3" key="1">
    <citation type="submission" date="2018-05" db="EMBL/GenBank/DDBJ databases">
        <authorList>
            <person name="Lanie J.A."/>
            <person name="Ng W.-L."/>
            <person name="Kazmierczak K.M."/>
            <person name="Andrzejewski T.M."/>
            <person name="Davidsen T.M."/>
            <person name="Wayne K.J."/>
            <person name="Tettelin H."/>
            <person name="Glass J.I."/>
            <person name="Rusch D."/>
            <person name="Podicherti R."/>
            <person name="Tsui H.-C.T."/>
            <person name="Winkler M.E."/>
        </authorList>
    </citation>
    <scope>NUCLEOTIDE SEQUENCE</scope>
</reference>
<dbReference type="InterPro" id="IPR033120">
    <property type="entry name" value="HOTDOG_ACOT"/>
</dbReference>
<dbReference type="SUPFAM" id="SSF54637">
    <property type="entry name" value="Thioesterase/thiol ester dehydrase-isomerase"/>
    <property type="match status" value="1"/>
</dbReference>
<dbReference type="Pfam" id="PF03061">
    <property type="entry name" value="4HBT"/>
    <property type="match status" value="1"/>
</dbReference>
<dbReference type="GO" id="GO:0052816">
    <property type="term" value="F:long-chain fatty acyl-CoA hydrolase activity"/>
    <property type="evidence" value="ECO:0007669"/>
    <property type="project" value="TreeGrafter"/>
</dbReference>
<dbReference type="GO" id="GO:0006637">
    <property type="term" value="P:acyl-CoA metabolic process"/>
    <property type="evidence" value="ECO:0007669"/>
    <property type="project" value="TreeGrafter"/>
</dbReference>
<dbReference type="InterPro" id="IPR029069">
    <property type="entry name" value="HotDog_dom_sf"/>
</dbReference>